<accession>A0ABT7N992</accession>
<dbReference type="InterPro" id="IPR029063">
    <property type="entry name" value="SAM-dependent_MTases_sf"/>
</dbReference>
<protein>
    <submittedName>
        <fullName evidence="6">Cyclopropane-fatty-acyl-phospholipid synthase family protein</fullName>
        <ecNumber evidence="6">2.1.1.-</ecNumber>
    </submittedName>
</protein>
<keyword evidence="2 6" id="KW-0489">Methyltransferase</keyword>
<evidence type="ECO:0000313" key="6">
    <source>
        <dbReference type="EMBL" id="MDM0044496.1"/>
    </source>
</evidence>
<dbReference type="SUPFAM" id="SSF53335">
    <property type="entry name" value="S-adenosyl-L-methionine-dependent methyltransferases"/>
    <property type="match status" value="1"/>
</dbReference>
<dbReference type="Proteomes" id="UP001174908">
    <property type="component" value="Unassembled WGS sequence"/>
</dbReference>
<sequence length="418" mass="46976">MSRLIFNTARTSEASISAGPGLPWTWRGQIQRALAGLQRGSLDLTLPNGERISVRGRVDGAHATVHVHRWRALRRLLSQGDLGWAESYCDGDWSTPDLVGVLEFGLANESAMGNTLTGNWLARAWTRVRHLLNANTPAGSRRNISAHYDLGNTFYGTWLDPQMIYSSAIYAPGDLSLEQAQERKLSRIESLLQLEGGERVLEIGCGWGALAMKLAANPGVHVTGVTLSREQLAHANAQVEAAGLRQSVELRLQDYRDIEGTFDRIVSIEMLEAVGQAYWPRYFQTLRDRMKPGGTAVVQVILIDDAHFDAYSRNPDFIQRHVFPGGMLPCDAALRQQAQQAGLQLECTDRFGASYARTVQEWRQRFEAAWPLLRPLGFDERFRRMWNYYLGYCEVGFRNERIDVALYRITHSPQGQTA</sequence>
<dbReference type="InterPro" id="IPR050723">
    <property type="entry name" value="CFA/CMAS"/>
</dbReference>
<dbReference type="Gene3D" id="3.40.50.150">
    <property type="entry name" value="Vaccinia Virus protein VP39"/>
    <property type="match status" value="1"/>
</dbReference>
<dbReference type="EMBL" id="JASZYV010000001">
    <property type="protein sequence ID" value="MDM0044496.1"/>
    <property type="molecule type" value="Genomic_DNA"/>
</dbReference>
<dbReference type="EC" id="2.1.1.-" evidence="6"/>
<reference evidence="6" key="1">
    <citation type="submission" date="2023-06" db="EMBL/GenBank/DDBJ databases">
        <authorList>
            <person name="Jiang Y."/>
            <person name="Liu Q."/>
        </authorList>
    </citation>
    <scope>NUCLEOTIDE SEQUENCE</scope>
    <source>
        <strain evidence="6">CGMCC 1.12089</strain>
    </source>
</reference>
<evidence type="ECO:0000313" key="7">
    <source>
        <dbReference type="Proteomes" id="UP001174908"/>
    </source>
</evidence>
<keyword evidence="3 6" id="KW-0808">Transferase</keyword>
<evidence type="ECO:0000256" key="3">
    <source>
        <dbReference type="ARBA" id="ARBA00022679"/>
    </source>
</evidence>
<comment type="caution">
    <text evidence="6">The sequence shown here is derived from an EMBL/GenBank/DDBJ whole genome shotgun (WGS) entry which is preliminary data.</text>
</comment>
<dbReference type="CDD" id="cd02440">
    <property type="entry name" value="AdoMet_MTases"/>
    <property type="match status" value="1"/>
</dbReference>
<evidence type="ECO:0000256" key="1">
    <source>
        <dbReference type="ARBA" id="ARBA00010815"/>
    </source>
</evidence>
<dbReference type="RefSeq" id="WP_286659528.1">
    <property type="nucleotide sequence ID" value="NZ_JASZYV010000001.1"/>
</dbReference>
<comment type="similarity">
    <text evidence="1">Belongs to the CFA/CMAS family.</text>
</comment>
<name>A0ABT7N992_9BURK</name>
<dbReference type="GO" id="GO:0008168">
    <property type="term" value="F:methyltransferase activity"/>
    <property type="evidence" value="ECO:0007669"/>
    <property type="project" value="UniProtKB-KW"/>
</dbReference>
<keyword evidence="5" id="KW-0443">Lipid metabolism</keyword>
<keyword evidence="4" id="KW-0949">S-adenosyl-L-methionine</keyword>
<evidence type="ECO:0000256" key="2">
    <source>
        <dbReference type="ARBA" id="ARBA00022603"/>
    </source>
</evidence>
<keyword evidence="7" id="KW-1185">Reference proteome</keyword>
<dbReference type="PANTHER" id="PTHR43667">
    <property type="entry name" value="CYCLOPROPANE-FATTY-ACYL-PHOSPHOLIPID SYNTHASE"/>
    <property type="match status" value="1"/>
</dbReference>
<dbReference type="PIRSF" id="PIRSF003085">
    <property type="entry name" value="CMAS"/>
    <property type="match status" value="1"/>
</dbReference>
<organism evidence="6 7">
    <name type="scientific">Variovorax dokdonensis</name>
    <dbReference type="NCBI Taxonomy" id="344883"/>
    <lineage>
        <taxon>Bacteria</taxon>
        <taxon>Pseudomonadati</taxon>
        <taxon>Pseudomonadota</taxon>
        <taxon>Betaproteobacteria</taxon>
        <taxon>Burkholderiales</taxon>
        <taxon>Comamonadaceae</taxon>
        <taxon>Variovorax</taxon>
    </lineage>
</organism>
<evidence type="ECO:0000256" key="4">
    <source>
        <dbReference type="ARBA" id="ARBA00022691"/>
    </source>
</evidence>
<dbReference type="GO" id="GO:0032259">
    <property type="term" value="P:methylation"/>
    <property type="evidence" value="ECO:0007669"/>
    <property type="project" value="UniProtKB-KW"/>
</dbReference>
<proteinExistence type="inferred from homology"/>
<gene>
    <name evidence="6" type="ORF">QTH91_08400</name>
</gene>
<dbReference type="PANTHER" id="PTHR43667:SF2">
    <property type="entry name" value="FATTY ACID C-METHYL TRANSFERASE"/>
    <property type="match status" value="1"/>
</dbReference>
<evidence type="ECO:0000256" key="5">
    <source>
        <dbReference type="ARBA" id="ARBA00023098"/>
    </source>
</evidence>
<dbReference type="Pfam" id="PF02353">
    <property type="entry name" value="CMAS"/>
    <property type="match status" value="1"/>
</dbReference>
<dbReference type="InterPro" id="IPR003333">
    <property type="entry name" value="CMAS"/>
</dbReference>